<evidence type="ECO:0000256" key="5">
    <source>
        <dbReference type="SAM" id="Phobius"/>
    </source>
</evidence>
<dbReference type="InterPro" id="IPR001129">
    <property type="entry name" value="Membr-assoc_MAPEG"/>
</dbReference>
<keyword evidence="3 5" id="KW-1133">Transmembrane helix</keyword>
<keyword evidence="7" id="KW-1185">Reference proteome</keyword>
<dbReference type="PANTHER" id="PTHR35814:SF1">
    <property type="entry name" value="GLUTATHIONE S-TRANSFERASE-RELATED"/>
    <property type="match status" value="1"/>
</dbReference>
<protein>
    <recommendedName>
        <fullName evidence="8">MAPEG family protein</fullName>
    </recommendedName>
</protein>
<evidence type="ECO:0000256" key="1">
    <source>
        <dbReference type="ARBA" id="ARBA00004370"/>
    </source>
</evidence>
<sequence length="143" mass="15390">MVLPVTATYAGATGIVLVFLAMNTALFRLSTGRHYGTGKDDTTGKTLLYRSRAHGNLQEVFAIFFGLFALIEANGILTTEQLQILGTVFLVIRLGHAFQLTEPSRPVILRFVGFLGTTFLLAAMSAMLLYHGVQAGGGLLQKA</sequence>
<feature type="transmembrane region" description="Helical" evidence="5">
    <location>
        <begin position="107"/>
        <end position="130"/>
    </location>
</feature>
<comment type="caution">
    <text evidence="6">The sequence shown here is derived from an EMBL/GenBank/DDBJ whole genome shotgun (WGS) entry which is preliminary data.</text>
</comment>
<evidence type="ECO:0008006" key="8">
    <source>
        <dbReference type="Google" id="ProtNLM"/>
    </source>
</evidence>
<evidence type="ECO:0000313" key="6">
    <source>
        <dbReference type="EMBL" id="KAK9818044.1"/>
    </source>
</evidence>
<dbReference type="Proteomes" id="UP001489004">
    <property type="component" value="Unassembled WGS sequence"/>
</dbReference>
<evidence type="ECO:0000256" key="2">
    <source>
        <dbReference type="ARBA" id="ARBA00022692"/>
    </source>
</evidence>
<dbReference type="Gene3D" id="1.20.120.550">
    <property type="entry name" value="Membrane associated eicosanoid/glutathione metabolism-like domain"/>
    <property type="match status" value="1"/>
</dbReference>
<feature type="transmembrane region" description="Helical" evidence="5">
    <location>
        <begin position="6"/>
        <end position="29"/>
    </location>
</feature>
<dbReference type="InterPro" id="IPR023352">
    <property type="entry name" value="MAPEG-like_dom_sf"/>
</dbReference>
<dbReference type="GO" id="GO:0016020">
    <property type="term" value="C:membrane"/>
    <property type="evidence" value="ECO:0007669"/>
    <property type="project" value="UniProtKB-SubCell"/>
</dbReference>
<keyword evidence="2 5" id="KW-0812">Transmembrane</keyword>
<proteinExistence type="predicted"/>
<evidence type="ECO:0000256" key="4">
    <source>
        <dbReference type="ARBA" id="ARBA00023136"/>
    </source>
</evidence>
<accession>A0AAW1QBP9</accession>
<name>A0AAW1QBP9_9CHLO</name>
<dbReference type="SUPFAM" id="SSF161084">
    <property type="entry name" value="MAPEG domain-like"/>
    <property type="match status" value="1"/>
</dbReference>
<comment type="subcellular location">
    <subcellularLocation>
        <location evidence="1">Membrane</location>
    </subcellularLocation>
</comment>
<dbReference type="PANTHER" id="PTHR35814">
    <property type="match status" value="1"/>
</dbReference>
<evidence type="ECO:0000256" key="3">
    <source>
        <dbReference type="ARBA" id="ARBA00022989"/>
    </source>
</evidence>
<dbReference type="EMBL" id="JALJOR010000004">
    <property type="protein sequence ID" value="KAK9818044.1"/>
    <property type="molecule type" value="Genomic_DNA"/>
</dbReference>
<keyword evidence="4 5" id="KW-0472">Membrane</keyword>
<dbReference type="AlphaFoldDB" id="A0AAW1QBP9"/>
<gene>
    <name evidence="6" type="ORF">WJX72_006182</name>
</gene>
<dbReference type="Pfam" id="PF01124">
    <property type="entry name" value="MAPEG"/>
    <property type="match status" value="1"/>
</dbReference>
<evidence type="ECO:0000313" key="7">
    <source>
        <dbReference type="Proteomes" id="UP001489004"/>
    </source>
</evidence>
<reference evidence="6 7" key="1">
    <citation type="journal article" date="2024" name="Nat. Commun.">
        <title>Phylogenomics reveals the evolutionary origins of lichenization in chlorophyte algae.</title>
        <authorList>
            <person name="Puginier C."/>
            <person name="Libourel C."/>
            <person name="Otte J."/>
            <person name="Skaloud P."/>
            <person name="Haon M."/>
            <person name="Grisel S."/>
            <person name="Petersen M."/>
            <person name="Berrin J.G."/>
            <person name="Delaux P.M."/>
            <person name="Dal Grande F."/>
            <person name="Keller J."/>
        </authorList>
    </citation>
    <scope>NUCLEOTIDE SEQUENCE [LARGE SCALE GENOMIC DNA]</scope>
    <source>
        <strain evidence="6 7">SAG 2043</strain>
    </source>
</reference>
<organism evidence="6 7">
    <name type="scientific">[Myrmecia] bisecta</name>
    <dbReference type="NCBI Taxonomy" id="41462"/>
    <lineage>
        <taxon>Eukaryota</taxon>
        <taxon>Viridiplantae</taxon>
        <taxon>Chlorophyta</taxon>
        <taxon>core chlorophytes</taxon>
        <taxon>Trebouxiophyceae</taxon>
        <taxon>Trebouxiales</taxon>
        <taxon>Trebouxiaceae</taxon>
        <taxon>Myrmecia</taxon>
    </lineage>
</organism>